<proteinExistence type="predicted"/>
<dbReference type="GeneID" id="105321581"/>
<name>A0A8W8HQ87_MAGGI</name>
<keyword evidence="3" id="KW-1185">Reference proteome</keyword>
<organism evidence="2 3">
    <name type="scientific">Magallana gigas</name>
    <name type="common">Pacific oyster</name>
    <name type="synonym">Crassostrea gigas</name>
    <dbReference type="NCBI Taxonomy" id="29159"/>
    <lineage>
        <taxon>Eukaryota</taxon>
        <taxon>Metazoa</taxon>
        <taxon>Spiralia</taxon>
        <taxon>Lophotrochozoa</taxon>
        <taxon>Mollusca</taxon>
        <taxon>Bivalvia</taxon>
        <taxon>Autobranchia</taxon>
        <taxon>Pteriomorphia</taxon>
        <taxon>Ostreida</taxon>
        <taxon>Ostreoidea</taxon>
        <taxon>Ostreidae</taxon>
        <taxon>Magallana</taxon>
    </lineage>
</organism>
<dbReference type="RefSeq" id="XP_034323378.1">
    <property type="nucleotide sequence ID" value="XM_034467487.2"/>
</dbReference>
<keyword evidence="1" id="KW-0732">Signal</keyword>
<feature type="signal peptide" evidence="1">
    <location>
        <begin position="1"/>
        <end position="23"/>
    </location>
</feature>
<sequence>MVVLKVVLPLITFLGAFKQISCASFIWYHYMTSQPLHQDHVIFHYFKVEDEGISMFEKLYNGSQCYTDDKYSMKVVDGEPNFTLEKSMNNCKQLRIVILHNETNEEPYKIDNVTVLNTFNPTSNECISASGSFHVVLTQTRNPSEEDQQKISDGLKNLGIHGLKLTDLSVCPDPI</sequence>
<dbReference type="AlphaFoldDB" id="A0A8W8HQ87"/>
<dbReference type="Proteomes" id="UP000005408">
    <property type="component" value="Unassembled WGS sequence"/>
</dbReference>
<evidence type="ECO:0000313" key="3">
    <source>
        <dbReference type="Proteomes" id="UP000005408"/>
    </source>
</evidence>
<evidence type="ECO:0000256" key="1">
    <source>
        <dbReference type="SAM" id="SignalP"/>
    </source>
</evidence>
<dbReference type="EnsemblMetazoa" id="G10567.1">
    <property type="protein sequence ID" value="G10567.1:cds"/>
    <property type="gene ID" value="G10567"/>
</dbReference>
<accession>A0A8W8HQ87</accession>
<protein>
    <submittedName>
        <fullName evidence="2">Uncharacterized protein</fullName>
    </submittedName>
</protein>
<evidence type="ECO:0000313" key="2">
    <source>
        <dbReference type="EnsemblMetazoa" id="G10567.1:cds"/>
    </source>
</evidence>
<dbReference type="KEGG" id="crg:105321581"/>
<reference evidence="2" key="1">
    <citation type="submission" date="2022-08" db="UniProtKB">
        <authorList>
            <consortium name="EnsemblMetazoa"/>
        </authorList>
    </citation>
    <scope>IDENTIFICATION</scope>
    <source>
        <strain evidence="2">05x7-T-G4-1.051#20</strain>
    </source>
</reference>
<feature type="chain" id="PRO_5036467197" evidence="1">
    <location>
        <begin position="24"/>
        <end position="175"/>
    </location>
</feature>